<feature type="non-terminal residue" evidence="9">
    <location>
        <position position="1"/>
    </location>
</feature>
<feature type="transmembrane region" description="Helical" evidence="7">
    <location>
        <begin position="74"/>
        <end position="97"/>
    </location>
</feature>
<keyword evidence="5 7" id="KW-0472">Membrane</keyword>
<reference evidence="9" key="1">
    <citation type="submission" date="2025-08" db="UniProtKB">
        <authorList>
            <consortium name="RefSeq"/>
        </authorList>
    </citation>
    <scope>IDENTIFICATION</scope>
</reference>
<dbReference type="Proteomes" id="UP000694923">
    <property type="component" value="Unplaced"/>
</dbReference>
<name>A0ABM0QGS2_GALVR</name>
<dbReference type="PROSITE" id="PS50267">
    <property type="entry name" value="NA_NEUROTRAN_SYMP_3"/>
    <property type="match status" value="1"/>
</dbReference>
<keyword evidence="3 7" id="KW-0812">Transmembrane</keyword>
<evidence type="ECO:0000313" key="8">
    <source>
        <dbReference type="Proteomes" id="UP000694923"/>
    </source>
</evidence>
<feature type="transmembrane region" description="Helical" evidence="7">
    <location>
        <begin position="245"/>
        <end position="266"/>
    </location>
</feature>
<feature type="transmembrane region" description="Helical" evidence="7">
    <location>
        <begin position="171"/>
        <end position="194"/>
    </location>
</feature>
<dbReference type="PANTHER" id="PTHR11616">
    <property type="entry name" value="SODIUM/CHLORIDE DEPENDENT TRANSPORTER"/>
    <property type="match status" value="1"/>
</dbReference>
<keyword evidence="8" id="KW-1185">Reference proteome</keyword>
<feature type="region of interest" description="Disordered" evidence="6">
    <location>
        <begin position="437"/>
        <end position="470"/>
    </location>
</feature>
<dbReference type="PRINTS" id="PR00176">
    <property type="entry name" value="NANEUSMPORT"/>
</dbReference>
<dbReference type="GeneID" id="103587785"/>
<protein>
    <submittedName>
        <fullName evidence="9">Orphan sodium- and chloride-dependent neurotransmitter transporter NTT5-like</fullName>
    </submittedName>
</protein>
<evidence type="ECO:0000256" key="4">
    <source>
        <dbReference type="ARBA" id="ARBA00022989"/>
    </source>
</evidence>
<feature type="compositionally biased region" description="Low complexity" evidence="6">
    <location>
        <begin position="437"/>
        <end position="449"/>
    </location>
</feature>
<keyword evidence="2" id="KW-0813">Transport</keyword>
<dbReference type="InterPro" id="IPR000175">
    <property type="entry name" value="Na/ntran_symport"/>
</dbReference>
<comment type="subcellular location">
    <subcellularLocation>
        <location evidence="1">Membrane</location>
        <topology evidence="1">Multi-pass membrane protein</topology>
    </subcellularLocation>
</comment>
<accession>A0ABM0QGS2</accession>
<evidence type="ECO:0000256" key="1">
    <source>
        <dbReference type="ARBA" id="ARBA00004141"/>
    </source>
</evidence>
<evidence type="ECO:0000256" key="5">
    <source>
        <dbReference type="ARBA" id="ARBA00023136"/>
    </source>
</evidence>
<evidence type="ECO:0000313" key="9">
    <source>
        <dbReference type="RefSeq" id="XP_008567563.1"/>
    </source>
</evidence>
<feature type="compositionally biased region" description="Basic and acidic residues" evidence="6">
    <location>
        <begin position="454"/>
        <end position="470"/>
    </location>
</feature>
<proteinExistence type="predicted"/>
<organism evidence="8 9">
    <name type="scientific">Galeopterus variegatus</name>
    <name type="common">Malayan flying lemur</name>
    <name type="synonym">Cynocephalus variegatus</name>
    <dbReference type="NCBI Taxonomy" id="482537"/>
    <lineage>
        <taxon>Eukaryota</taxon>
        <taxon>Metazoa</taxon>
        <taxon>Chordata</taxon>
        <taxon>Craniata</taxon>
        <taxon>Vertebrata</taxon>
        <taxon>Euteleostomi</taxon>
        <taxon>Mammalia</taxon>
        <taxon>Eutheria</taxon>
        <taxon>Euarchontoglires</taxon>
        <taxon>Dermoptera</taxon>
        <taxon>Cynocephalidae</taxon>
        <taxon>Galeopterus</taxon>
    </lineage>
</organism>
<evidence type="ECO:0000256" key="7">
    <source>
        <dbReference type="SAM" id="Phobius"/>
    </source>
</evidence>
<sequence length="470" mass="52818">GDKIPPIKLKNTSYCKYKICPLGEIPGVTHPKHSRLASCHSRCPCYSAACISGNSLSSLVLSFSGLQISRGTSLFFTTLLFLYFPFRSVSTLVMLIAKGVLPQHAKPPKNILFKPPLDYLDWINKLPQHLHHQVIHSSPSCSIKVQKEKFMEGPGLAYAAFSQAVSLFPRASFWAIVFFLALLITQLGTLIRILEGIVLPLQNNIPIFIKHPRLVPVVICLGGLLGSLIFTSHPGSYIMSLFDDHVVPLTLIIVVTFQNVALAWIYGARRFREEMFSELGRLLWSPFTFLLCYVTVPGLLALLTICLMQLYQRVTPYYIAWNSNASQEVKQPYLTSTLAWVTFLSIFTLLPIPAHPLLHWWYCQNPVTSDTFKKVSAVPAKPLEWPKHLLRKSNVSSQDKFSETSSWKISLPWKRGSQSFSRFSLPLIASWFSMSSSSPGPSRQVSPVSTDLANHNRETMEEKLPNKSVL</sequence>
<feature type="transmembrane region" description="Helical" evidence="7">
    <location>
        <begin position="287"/>
        <end position="311"/>
    </location>
</feature>
<evidence type="ECO:0000256" key="6">
    <source>
        <dbReference type="SAM" id="MobiDB-lite"/>
    </source>
</evidence>
<dbReference type="Pfam" id="PF00209">
    <property type="entry name" value="SNF"/>
    <property type="match status" value="1"/>
</dbReference>
<gene>
    <name evidence="9" type="primary">LOC103587785</name>
</gene>
<dbReference type="InterPro" id="IPR037272">
    <property type="entry name" value="SNS_sf"/>
</dbReference>
<dbReference type="PANTHER" id="PTHR11616:SF233">
    <property type="entry name" value="TRANSPORTER"/>
    <property type="match status" value="1"/>
</dbReference>
<keyword evidence="4 7" id="KW-1133">Transmembrane helix</keyword>
<evidence type="ECO:0000256" key="3">
    <source>
        <dbReference type="ARBA" id="ARBA00022692"/>
    </source>
</evidence>
<dbReference type="SUPFAM" id="SSF161070">
    <property type="entry name" value="SNF-like"/>
    <property type="match status" value="1"/>
</dbReference>
<dbReference type="RefSeq" id="XP_008567563.1">
    <property type="nucleotide sequence ID" value="XM_008569341.1"/>
</dbReference>
<feature type="transmembrane region" description="Helical" evidence="7">
    <location>
        <begin position="214"/>
        <end position="233"/>
    </location>
</feature>
<evidence type="ECO:0000256" key="2">
    <source>
        <dbReference type="ARBA" id="ARBA00022448"/>
    </source>
</evidence>
<feature type="transmembrane region" description="Helical" evidence="7">
    <location>
        <begin position="331"/>
        <end position="352"/>
    </location>
</feature>